<evidence type="ECO:0000256" key="2">
    <source>
        <dbReference type="PROSITE-ProRule" id="PRU00169"/>
    </source>
</evidence>
<proteinExistence type="predicted"/>
<sequence>MNRLKILLVEDDRVSLMVYKKMLESWNYEVFHASDGFLALQMLQEQRFDLMISDNQLPFMNGTELVEKANEINAAMPALILTGNNPDDVKTSDIVAVLQKPVLPNYFRHHIQAAITNSRFRKIA</sequence>
<feature type="domain" description="Response regulatory" evidence="3">
    <location>
        <begin position="5"/>
        <end position="115"/>
    </location>
</feature>
<comment type="caution">
    <text evidence="4">The sequence shown here is derived from an EMBL/GenBank/DDBJ whole genome shotgun (WGS) entry which is preliminary data.</text>
</comment>
<feature type="modified residue" description="4-aspartylphosphate" evidence="2">
    <location>
        <position position="54"/>
    </location>
</feature>
<gene>
    <name evidence="4" type="ORF">GCM10011340_17360</name>
</gene>
<dbReference type="InterPro" id="IPR050595">
    <property type="entry name" value="Bact_response_regulator"/>
</dbReference>
<evidence type="ECO:0000313" key="4">
    <source>
        <dbReference type="EMBL" id="GHE62634.1"/>
    </source>
</evidence>
<dbReference type="EMBL" id="BNAG01000002">
    <property type="protein sequence ID" value="GHE62634.1"/>
    <property type="molecule type" value="Genomic_DNA"/>
</dbReference>
<organism evidence="4 5">
    <name type="scientific">Roseivirga thermotolerans</name>
    <dbReference type="NCBI Taxonomy" id="1758176"/>
    <lineage>
        <taxon>Bacteria</taxon>
        <taxon>Pseudomonadati</taxon>
        <taxon>Bacteroidota</taxon>
        <taxon>Cytophagia</taxon>
        <taxon>Cytophagales</taxon>
        <taxon>Roseivirgaceae</taxon>
        <taxon>Roseivirga</taxon>
    </lineage>
</organism>
<dbReference type="InterPro" id="IPR001789">
    <property type="entry name" value="Sig_transdc_resp-reg_receiver"/>
</dbReference>
<dbReference type="InterPro" id="IPR011006">
    <property type="entry name" value="CheY-like_superfamily"/>
</dbReference>
<dbReference type="CDD" id="cd00156">
    <property type="entry name" value="REC"/>
    <property type="match status" value="1"/>
</dbReference>
<evidence type="ECO:0000259" key="3">
    <source>
        <dbReference type="PROSITE" id="PS50110"/>
    </source>
</evidence>
<dbReference type="PROSITE" id="PS50110">
    <property type="entry name" value="RESPONSE_REGULATORY"/>
    <property type="match status" value="1"/>
</dbReference>
<dbReference type="PANTHER" id="PTHR44591:SF3">
    <property type="entry name" value="RESPONSE REGULATORY DOMAIN-CONTAINING PROTEIN"/>
    <property type="match status" value="1"/>
</dbReference>
<evidence type="ECO:0000256" key="1">
    <source>
        <dbReference type="ARBA" id="ARBA00022553"/>
    </source>
</evidence>
<dbReference type="Gene3D" id="3.40.50.2300">
    <property type="match status" value="1"/>
</dbReference>
<protein>
    <recommendedName>
        <fullName evidence="3">Response regulatory domain-containing protein</fullName>
    </recommendedName>
</protein>
<dbReference type="SUPFAM" id="SSF52172">
    <property type="entry name" value="CheY-like"/>
    <property type="match status" value="1"/>
</dbReference>
<dbReference type="PANTHER" id="PTHR44591">
    <property type="entry name" value="STRESS RESPONSE REGULATOR PROTEIN 1"/>
    <property type="match status" value="1"/>
</dbReference>
<dbReference type="SMART" id="SM00448">
    <property type="entry name" value="REC"/>
    <property type="match status" value="1"/>
</dbReference>
<reference evidence="5" key="1">
    <citation type="journal article" date="2019" name="Int. J. Syst. Evol. Microbiol.">
        <title>The Global Catalogue of Microorganisms (GCM) 10K type strain sequencing project: providing services to taxonomists for standard genome sequencing and annotation.</title>
        <authorList>
            <consortium name="The Broad Institute Genomics Platform"/>
            <consortium name="The Broad Institute Genome Sequencing Center for Infectious Disease"/>
            <person name="Wu L."/>
            <person name="Ma J."/>
        </authorList>
    </citation>
    <scope>NUCLEOTIDE SEQUENCE [LARGE SCALE GENOMIC DNA]</scope>
    <source>
        <strain evidence="5">CGMCC 1.15111</strain>
    </source>
</reference>
<accession>A0ABQ3I559</accession>
<evidence type="ECO:0000313" key="5">
    <source>
        <dbReference type="Proteomes" id="UP000658258"/>
    </source>
</evidence>
<keyword evidence="1 2" id="KW-0597">Phosphoprotein</keyword>
<dbReference type="RefSeq" id="WP_189629833.1">
    <property type="nucleotide sequence ID" value="NZ_BNAG01000002.1"/>
</dbReference>
<dbReference type="Pfam" id="PF00072">
    <property type="entry name" value="Response_reg"/>
    <property type="match status" value="1"/>
</dbReference>
<name>A0ABQ3I559_9BACT</name>
<keyword evidence="5" id="KW-1185">Reference proteome</keyword>
<dbReference type="Proteomes" id="UP000658258">
    <property type="component" value="Unassembled WGS sequence"/>
</dbReference>